<feature type="domain" description="CBS" evidence="4">
    <location>
        <begin position="139"/>
        <end position="193"/>
    </location>
</feature>
<dbReference type="InterPro" id="IPR046342">
    <property type="entry name" value="CBS_dom_sf"/>
</dbReference>
<sequence length="193" mass="20639">MTDCLLVTLLGLLLFCCLPNPSCAAFSSSLEGVRCSANHAFATTQLAMSGRQDQVKDFMTKPCFSVTPEMSLDDAAKFLVGKKIAGAPVVDREGGKVVGVISQFDFLCKEAGAVALDLASPTYRQDVKKIMSNKVQTSMTPNPITVVETSTMQASASIMIKNKLNRLPVVDSEGKLVGLLSSSDVMRHLVSDM</sequence>
<dbReference type="CDD" id="cd04586">
    <property type="entry name" value="CBS_pair_BON_assoc"/>
    <property type="match status" value="1"/>
</dbReference>
<dbReference type="SUPFAM" id="SSF54631">
    <property type="entry name" value="CBS-domain pair"/>
    <property type="match status" value="1"/>
</dbReference>
<organism evidence="5">
    <name type="scientific">Attheya septentrionalis</name>
    <dbReference type="NCBI Taxonomy" id="420275"/>
    <lineage>
        <taxon>Eukaryota</taxon>
        <taxon>Sar</taxon>
        <taxon>Stramenopiles</taxon>
        <taxon>Ochrophyta</taxon>
        <taxon>Bacillariophyta</taxon>
        <taxon>Coscinodiscophyceae</taxon>
        <taxon>Chaetocerotophycidae</taxon>
        <taxon>Chaetocerotales</taxon>
        <taxon>Attheyaceae</taxon>
        <taxon>Attheya</taxon>
    </lineage>
</organism>
<protein>
    <recommendedName>
        <fullName evidence="4">CBS domain-containing protein</fullName>
    </recommendedName>
</protein>
<feature type="signal peptide" evidence="3">
    <location>
        <begin position="1"/>
        <end position="24"/>
    </location>
</feature>
<proteinExistence type="predicted"/>
<accession>A0A7S2XQW6</accession>
<evidence type="ECO:0000313" key="5">
    <source>
        <dbReference type="EMBL" id="CAD9823601.1"/>
    </source>
</evidence>
<gene>
    <name evidence="5" type="ORF">ASEP1449_LOCUS15435</name>
</gene>
<dbReference type="PANTHER" id="PTHR43080:SF2">
    <property type="entry name" value="CBS DOMAIN-CONTAINING PROTEIN"/>
    <property type="match status" value="1"/>
</dbReference>
<reference evidence="5" key="1">
    <citation type="submission" date="2021-01" db="EMBL/GenBank/DDBJ databases">
        <authorList>
            <person name="Corre E."/>
            <person name="Pelletier E."/>
            <person name="Niang G."/>
            <person name="Scheremetjew M."/>
            <person name="Finn R."/>
            <person name="Kale V."/>
            <person name="Holt S."/>
            <person name="Cochrane G."/>
            <person name="Meng A."/>
            <person name="Brown T."/>
            <person name="Cohen L."/>
        </authorList>
    </citation>
    <scope>NUCLEOTIDE SEQUENCE</scope>
    <source>
        <strain evidence="5">CCMP2084</strain>
    </source>
</reference>
<feature type="chain" id="PRO_5030809353" description="CBS domain-containing protein" evidence="3">
    <location>
        <begin position="25"/>
        <end position="193"/>
    </location>
</feature>
<dbReference type="InterPro" id="IPR000644">
    <property type="entry name" value="CBS_dom"/>
</dbReference>
<dbReference type="SMART" id="SM00116">
    <property type="entry name" value="CBS"/>
    <property type="match status" value="2"/>
</dbReference>
<evidence type="ECO:0000256" key="3">
    <source>
        <dbReference type="SAM" id="SignalP"/>
    </source>
</evidence>
<evidence type="ECO:0000259" key="4">
    <source>
        <dbReference type="PROSITE" id="PS51371"/>
    </source>
</evidence>
<dbReference type="Pfam" id="PF00571">
    <property type="entry name" value="CBS"/>
    <property type="match status" value="2"/>
</dbReference>
<keyword evidence="3" id="KW-0732">Signal</keyword>
<keyword evidence="1 2" id="KW-0129">CBS domain</keyword>
<dbReference type="PANTHER" id="PTHR43080">
    <property type="entry name" value="CBS DOMAIN-CONTAINING PROTEIN CBSX3, MITOCHONDRIAL"/>
    <property type="match status" value="1"/>
</dbReference>
<dbReference type="Gene3D" id="3.10.580.10">
    <property type="entry name" value="CBS-domain"/>
    <property type="match status" value="1"/>
</dbReference>
<dbReference type="EMBL" id="HBHQ01022806">
    <property type="protein sequence ID" value="CAD9823601.1"/>
    <property type="molecule type" value="Transcribed_RNA"/>
</dbReference>
<name>A0A7S2XQW6_9STRA</name>
<evidence type="ECO:0000256" key="2">
    <source>
        <dbReference type="PROSITE-ProRule" id="PRU00703"/>
    </source>
</evidence>
<evidence type="ECO:0000256" key="1">
    <source>
        <dbReference type="ARBA" id="ARBA00023122"/>
    </source>
</evidence>
<dbReference type="InterPro" id="IPR051257">
    <property type="entry name" value="Diverse_CBS-Domain"/>
</dbReference>
<dbReference type="AlphaFoldDB" id="A0A7S2XQW6"/>
<feature type="domain" description="CBS" evidence="4">
    <location>
        <begin position="59"/>
        <end position="118"/>
    </location>
</feature>
<dbReference type="PROSITE" id="PS51371">
    <property type="entry name" value="CBS"/>
    <property type="match status" value="2"/>
</dbReference>